<keyword evidence="3" id="KW-1185">Reference proteome</keyword>
<feature type="region of interest" description="Disordered" evidence="1">
    <location>
        <begin position="70"/>
        <end position="89"/>
    </location>
</feature>
<evidence type="ECO:0008006" key="4">
    <source>
        <dbReference type="Google" id="ProtNLM"/>
    </source>
</evidence>
<evidence type="ECO:0000313" key="3">
    <source>
        <dbReference type="Proteomes" id="UP001571476"/>
    </source>
</evidence>
<evidence type="ECO:0000313" key="2">
    <source>
        <dbReference type="EMBL" id="MFA3843886.1"/>
    </source>
</evidence>
<reference evidence="2 3" key="1">
    <citation type="submission" date="2024-08" db="EMBL/GenBank/DDBJ databases">
        <title>Genome sequence of Streptomyces aureus CACIA-1.46HGO.</title>
        <authorList>
            <person name="Evangelista-Martinez Z."/>
        </authorList>
    </citation>
    <scope>NUCLEOTIDE SEQUENCE [LARGE SCALE GENOMIC DNA]</scope>
    <source>
        <strain evidence="2 3">CACIA-1.46HGO</strain>
    </source>
</reference>
<name>A0ABV4T319_9ACTN</name>
<proteinExistence type="predicted"/>
<sequence>MSSPNQAGPAAPVRADLPAPTKMLKGRTVYRVVWKLNTDVLVGYCWCGTAHEDTDPIALWEWLLAHPDTHGGGRTDSAVPDPEPELVDA</sequence>
<evidence type="ECO:0000256" key="1">
    <source>
        <dbReference type="SAM" id="MobiDB-lite"/>
    </source>
</evidence>
<comment type="caution">
    <text evidence="2">The sequence shown here is derived from an EMBL/GenBank/DDBJ whole genome shotgun (WGS) entry which is preliminary data.</text>
</comment>
<accession>A0ABV4T319</accession>
<gene>
    <name evidence="2" type="ORF">ACEG43_48835</name>
</gene>
<organism evidence="2 3">
    <name type="scientific">Streptomyces aureus</name>
    <dbReference type="NCBI Taxonomy" id="193461"/>
    <lineage>
        <taxon>Bacteria</taxon>
        <taxon>Bacillati</taxon>
        <taxon>Actinomycetota</taxon>
        <taxon>Actinomycetes</taxon>
        <taxon>Kitasatosporales</taxon>
        <taxon>Streptomycetaceae</taxon>
        <taxon>Streptomyces</taxon>
    </lineage>
</organism>
<dbReference type="RefSeq" id="WP_340457465.1">
    <property type="nucleotide sequence ID" value="NZ_JBGOSP010000090.1"/>
</dbReference>
<dbReference type="Proteomes" id="UP001571476">
    <property type="component" value="Unassembled WGS sequence"/>
</dbReference>
<dbReference type="EMBL" id="JBGOSP010000090">
    <property type="protein sequence ID" value="MFA3843886.1"/>
    <property type="molecule type" value="Genomic_DNA"/>
</dbReference>
<protein>
    <recommendedName>
        <fullName evidence="4">Transposase</fullName>
    </recommendedName>
</protein>